<name>A0A644X1A7_9ZZZZ</name>
<protein>
    <submittedName>
        <fullName evidence="1">Uncharacterized protein</fullName>
    </submittedName>
</protein>
<organism evidence="1">
    <name type="scientific">bioreactor metagenome</name>
    <dbReference type="NCBI Taxonomy" id="1076179"/>
    <lineage>
        <taxon>unclassified sequences</taxon>
        <taxon>metagenomes</taxon>
        <taxon>ecological metagenomes</taxon>
    </lineage>
</organism>
<reference evidence="1" key="1">
    <citation type="submission" date="2019-08" db="EMBL/GenBank/DDBJ databases">
        <authorList>
            <person name="Kucharzyk K."/>
            <person name="Murdoch R.W."/>
            <person name="Higgins S."/>
            <person name="Loffler F."/>
        </authorList>
    </citation>
    <scope>NUCLEOTIDE SEQUENCE</scope>
</reference>
<dbReference type="AlphaFoldDB" id="A0A644X1A7"/>
<evidence type="ECO:0000313" key="1">
    <source>
        <dbReference type="EMBL" id="MPM09955.1"/>
    </source>
</evidence>
<comment type="caution">
    <text evidence="1">The sequence shown here is derived from an EMBL/GenBank/DDBJ whole genome shotgun (WGS) entry which is preliminary data.</text>
</comment>
<gene>
    <name evidence="1" type="ORF">SDC9_56279</name>
</gene>
<dbReference type="EMBL" id="VSSQ01001632">
    <property type="protein sequence ID" value="MPM09955.1"/>
    <property type="molecule type" value="Genomic_DNA"/>
</dbReference>
<sequence length="67" mass="7304">MRFSSSLVTSEMALLITYTREEEFRLVVGAVVAVLPAGFESDSYIVSSVFHALRSFSLAAITASERS</sequence>
<proteinExistence type="predicted"/>
<accession>A0A644X1A7</accession>